<dbReference type="STRING" id="1445510.YC6258_01790"/>
<evidence type="ECO:0000256" key="1">
    <source>
        <dbReference type="ARBA" id="ARBA00005168"/>
    </source>
</evidence>
<protein>
    <recommendedName>
        <fullName evidence="4">coproporphyrinogen oxidase</fullName>
        <ecNumber evidence="4">1.3.3.3</ecNumber>
    </recommendedName>
</protein>
<gene>
    <name evidence="8" type="ORF">YC6258_01790</name>
</gene>
<dbReference type="AlphaFoldDB" id="A0A0C5VTZ6"/>
<comment type="subunit">
    <text evidence="3">Homodimer.</text>
</comment>
<keyword evidence="7" id="KW-0627">Porphyrin biosynthesis</keyword>
<dbReference type="InterPro" id="IPR001260">
    <property type="entry name" value="Coprogen_oxidase_aer"/>
</dbReference>
<comment type="similarity">
    <text evidence="2">Belongs to the aerobic coproporphyrinogen-III oxidase family.</text>
</comment>
<sequence>MLRTYSESVTAQRANGLVTSLQQRFVNKLEALDQSHGDKGVFEPFEWLRDGGLYGGGIRYMAPANGIFNRGSVNVSHVHYSGNPEKSLDSATAISTIIHPVNPNAPSVHIHISWTEMKIGEGYWRIMADLNPSNPVEEDQQLFEQRLQAVAGNIYQEGAAQGDKYFYIPALKRHRGVSHFYLEAYRTENANADYQLARRMGEAAIDTYVQILARALETRPEYSDEARQTQLDYHTLYLFQVLTLDRGTTSGLLVHSQNDIGILASLPARVNKSLLSSWRAQMPSPQDELLDAIVAEIPDDPEAEITDITKERLAEAVRRHYQKHPQALAMQATGHVVPPTVQNHR</sequence>
<keyword evidence="6" id="KW-0350">Heme biosynthesis</keyword>
<evidence type="ECO:0000256" key="3">
    <source>
        <dbReference type="ARBA" id="ARBA00011738"/>
    </source>
</evidence>
<dbReference type="EC" id="1.3.3.3" evidence="4"/>
<dbReference type="InterPro" id="IPR036406">
    <property type="entry name" value="Coprogen_oxidase_aer_sf"/>
</dbReference>
<accession>A0A0C5VTZ6</accession>
<evidence type="ECO:0000313" key="9">
    <source>
        <dbReference type="Proteomes" id="UP000032266"/>
    </source>
</evidence>
<dbReference type="PATRIC" id="fig|1445510.3.peg.1754"/>
<comment type="pathway">
    <text evidence="1">Porphyrin-containing compound metabolism; protoporphyrin-IX biosynthesis; protoporphyrinogen-IX from coproporphyrinogen-III (O2 route): step 1/1.</text>
</comment>
<evidence type="ECO:0000256" key="4">
    <source>
        <dbReference type="ARBA" id="ARBA00012869"/>
    </source>
</evidence>
<keyword evidence="9" id="KW-1185">Reference proteome</keyword>
<evidence type="ECO:0000256" key="2">
    <source>
        <dbReference type="ARBA" id="ARBA00010644"/>
    </source>
</evidence>
<reference evidence="8 9" key="1">
    <citation type="submission" date="2014-01" db="EMBL/GenBank/DDBJ databases">
        <title>Full genme sequencing of cellulolytic bacterium Gynuella sunshinyii YC6258T gen. nov., sp. nov.</title>
        <authorList>
            <person name="Khan H."/>
            <person name="Chung E.J."/>
            <person name="Chung Y.R."/>
        </authorList>
    </citation>
    <scope>NUCLEOTIDE SEQUENCE [LARGE SCALE GENOMIC DNA]</scope>
    <source>
        <strain evidence="8 9">YC6258</strain>
    </source>
</reference>
<dbReference type="SUPFAM" id="SSF102886">
    <property type="entry name" value="Coproporphyrinogen III oxidase"/>
    <property type="match status" value="1"/>
</dbReference>
<keyword evidence="5 8" id="KW-0560">Oxidoreductase</keyword>
<evidence type="ECO:0000256" key="6">
    <source>
        <dbReference type="ARBA" id="ARBA00023133"/>
    </source>
</evidence>
<dbReference type="GO" id="GO:0005737">
    <property type="term" value="C:cytoplasm"/>
    <property type="evidence" value="ECO:0007669"/>
    <property type="project" value="TreeGrafter"/>
</dbReference>
<dbReference type="Pfam" id="PF01218">
    <property type="entry name" value="Coprogen_oxidas"/>
    <property type="match status" value="1"/>
</dbReference>
<dbReference type="KEGG" id="gsn:YC6258_01790"/>
<dbReference type="EMBL" id="CP007142">
    <property type="protein sequence ID" value="AJQ93834.1"/>
    <property type="molecule type" value="Genomic_DNA"/>
</dbReference>
<dbReference type="OrthoDB" id="9777553at2"/>
<name>A0A0C5VTZ6_9GAMM</name>
<dbReference type="Proteomes" id="UP000032266">
    <property type="component" value="Chromosome"/>
</dbReference>
<dbReference type="GO" id="GO:0004109">
    <property type="term" value="F:coproporphyrinogen oxidase activity"/>
    <property type="evidence" value="ECO:0007669"/>
    <property type="project" value="UniProtKB-EC"/>
</dbReference>
<dbReference type="GO" id="GO:0006782">
    <property type="term" value="P:protoporphyrinogen IX biosynthetic process"/>
    <property type="evidence" value="ECO:0007669"/>
    <property type="project" value="TreeGrafter"/>
</dbReference>
<dbReference type="HOGENOM" id="CLU_796376_0_0_6"/>
<evidence type="ECO:0000256" key="7">
    <source>
        <dbReference type="ARBA" id="ARBA00023244"/>
    </source>
</evidence>
<organism evidence="8 9">
    <name type="scientific">Gynuella sunshinyii YC6258</name>
    <dbReference type="NCBI Taxonomy" id="1445510"/>
    <lineage>
        <taxon>Bacteria</taxon>
        <taxon>Pseudomonadati</taxon>
        <taxon>Pseudomonadota</taxon>
        <taxon>Gammaproteobacteria</taxon>
        <taxon>Oceanospirillales</taxon>
        <taxon>Saccharospirillaceae</taxon>
        <taxon>Gynuella</taxon>
    </lineage>
</organism>
<dbReference type="Gene3D" id="3.40.1500.10">
    <property type="entry name" value="Coproporphyrinogen III oxidase, aerobic"/>
    <property type="match status" value="1"/>
</dbReference>
<dbReference type="PANTHER" id="PTHR10755:SF0">
    <property type="entry name" value="OXYGEN-DEPENDENT COPROPORPHYRINOGEN-III OXIDASE, MITOCHONDRIAL"/>
    <property type="match status" value="1"/>
</dbReference>
<evidence type="ECO:0000256" key="5">
    <source>
        <dbReference type="ARBA" id="ARBA00023002"/>
    </source>
</evidence>
<dbReference type="RefSeq" id="WP_044616501.1">
    <property type="nucleotide sequence ID" value="NZ_CP007142.1"/>
</dbReference>
<evidence type="ECO:0000313" key="8">
    <source>
        <dbReference type="EMBL" id="AJQ93834.1"/>
    </source>
</evidence>
<dbReference type="PANTHER" id="PTHR10755">
    <property type="entry name" value="COPROPORPHYRINOGEN III OXIDASE, MITOCHONDRIAL"/>
    <property type="match status" value="1"/>
</dbReference>
<proteinExistence type="inferred from homology"/>